<dbReference type="Pfam" id="PF13400">
    <property type="entry name" value="Tad"/>
    <property type="match status" value="1"/>
</dbReference>
<organism evidence="3 4">
    <name type="scientific">Tritonibacter multivorans</name>
    <dbReference type="NCBI Taxonomy" id="928856"/>
    <lineage>
        <taxon>Bacteria</taxon>
        <taxon>Pseudomonadati</taxon>
        <taxon>Pseudomonadota</taxon>
        <taxon>Alphaproteobacteria</taxon>
        <taxon>Rhodobacterales</taxon>
        <taxon>Paracoccaceae</taxon>
        <taxon>Tritonibacter</taxon>
    </lineage>
</organism>
<gene>
    <name evidence="3" type="ORF">TRM7557_00136</name>
</gene>
<keyword evidence="1" id="KW-0812">Transmembrane</keyword>
<accession>A0A0P1FZL9</accession>
<evidence type="ECO:0000313" key="4">
    <source>
        <dbReference type="Proteomes" id="UP000052022"/>
    </source>
</evidence>
<dbReference type="Proteomes" id="UP000052022">
    <property type="component" value="Unassembled WGS sequence"/>
</dbReference>
<dbReference type="EMBL" id="CYSD01000002">
    <property type="protein sequence ID" value="CUH74903.1"/>
    <property type="molecule type" value="Genomic_DNA"/>
</dbReference>
<evidence type="ECO:0000313" key="3">
    <source>
        <dbReference type="EMBL" id="CUH74903.1"/>
    </source>
</evidence>
<name>A0A0P1FZL9_9RHOB</name>
<evidence type="ECO:0000256" key="1">
    <source>
        <dbReference type="SAM" id="Phobius"/>
    </source>
</evidence>
<keyword evidence="1" id="KW-1133">Transmembrane helix</keyword>
<keyword evidence="1" id="KW-0472">Membrane</keyword>
<proteinExistence type="predicted"/>
<dbReference type="STRING" id="928856.SAMN04488049_11346"/>
<keyword evidence="4" id="KW-1185">Reference proteome</keyword>
<dbReference type="InterPro" id="IPR028087">
    <property type="entry name" value="Tad_N"/>
</dbReference>
<dbReference type="OrthoDB" id="8014659at2"/>
<evidence type="ECO:0000259" key="2">
    <source>
        <dbReference type="Pfam" id="PF13400"/>
    </source>
</evidence>
<protein>
    <submittedName>
        <fullName evidence="3">Putative membrane protein</fullName>
    </submittedName>
</protein>
<feature type="transmembrane region" description="Helical" evidence="1">
    <location>
        <begin position="15"/>
        <end position="35"/>
    </location>
</feature>
<reference evidence="3 4" key="1">
    <citation type="submission" date="2015-09" db="EMBL/GenBank/DDBJ databases">
        <authorList>
            <consortium name="Swine Surveillance"/>
        </authorList>
    </citation>
    <scope>NUCLEOTIDE SEQUENCE [LARGE SCALE GENOMIC DNA]</scope>
    <source>
        <strain evidence="3 4">CECT 7557</strain>
    </source>
</reference>
<dbReference type="AlphaFoldDB" id="A0A0P1FZL9"/>
<feature type="domain" description="Putative Flp pilus-assembly TadG-like N-terminal" evidence="2">
    <location>
        <begin position="14"/>
        <end position="60"/>
    </location>
</feature>
<dbReference type="RefSeq" id="WP_058288296.1">
    <property type="nucleotide sequence ID" value="NZ_CYSD01000002.1"/>
</dbReference>
<sequence length="545" mass="58211">MQLLLRLLRKEDDGYVLVLTLLLLPIFLGASLLMVDVGRVTNAHADLQTVADATALTAARELDGSPNAIANARLAMAEVSNSVSMLSAGGDNMLHEISFSTEDGAFVSVAFLDAIPTQDDTPIDATWLAAHRVADSAATDAAYVYVHVQAGDFEPLAGYINEEGLFARPASRPIGAVAVAKVQRSVCNVPPLFICNPFEEENGVFSTDGLREAFRQGLLHGRMIKLQPLGSDDPAPGHYGFLETLAEDGSISLAADAARHIYAGKVNPTCYSGNSVTPSTVLPDEIKDGFNTRFDILKGAYNVWNNNDPGVEYEIAPARNVRKGYKPGPVKFKFLPEVCTTVVTDDHFDNADGETDVAYGLPDDPVMTRPPLGVTGAFIGGGSWSIDQYLEENYGAAHVNTIKNQITSSFPNRPPSRFDVYLAEQTILHPDTGEELYKYTPAGGESGEALCAATKPATRGIDPVSDPDRRQSFAVIVDCIAGSAPTGLPDSYPVNSFASIFLARPIEEISSPGGGTLDLEIIDMSGSGNEGGLENLMRVESVLVR</sequence>